<dbReference type="GO" id="GO:0008270">
    <property type="term" value="F:zinc ion binding"/>
    <property type="evidence" value="ECO:0007669"/>
    <property type="project" value="InterPro"/>
</dbReference>
<dbReference type="EMBL" id="JACXVP010000005">
    <property type="protein sequence ID" value="KAG5605489.1"/>
    <property type="molecule type" value="Genomic_DNA"/>
</dbReference>
<dbReference type="Proteomes" id="UP000824120">
    <property type="component" value="Chromosome 5"/>
</dbReference>
<evidence type="ECO:0000313" key="2">
    <source>
        <dbReference type="Proteomes" id="UP000824120"/>
    </source>
</evidence>
<dbReference type="AlphaFoldDB" id="A0A9J5YY01"/>
<keyword evidence="2" id="KW-1185">Reference proteome</keyword>
<organism evidence="1 2">
    <name type="scientific">Solanum commersonii</name>
    <name type="common">Commerson's wild potato</name>
    <name type="synonym">Commerson's nightshade</name>
    <dbReference type="NCBI Taxonomy" id="4109"/>
    <lineage>
        <taxon>Eukaryota</taxon>
        <taxon>Viridiplantae</taxon>
        <taxon>Streptophyta</taxon>
        <taxon>Embryophyta</taxon>
        <taxon>Tracheophyta</taxon>
        <taxon>Spermatophyta</taxon>
        <taxon>Magnoliopsida</taxon>
        <taxon>eudicotyledons</taxon>
        <taxon>Gunneridae</taxon>
        <taxon>Pentapetalae</taxon>
        <taxon>asterids</taxon>
        <taxon>lamiids</taxon>
        <taxon>Solanales</taxon>
        <taxon>Solanaceae</taxon>
        <taxon>Solanoideae</taxon>
        <taxon>Solaneae</taxon>
        <taxon>Solanum</taxon>
    </lineage>
</organism>
<name>A0A9J5YY01_SOLCO</name>
<proteinExistence type="predicted"/>
<reference evidence="1 2" key="1">
    <citation type="submission" date="2020-09" db="EMBL/GenBank/DDBJ databases">
        <title>De no assembly of potato wild relative species, Solanum commersonii.</title>
        <authorList>
            <person name="Cho K."/>
        </authorList>
    </citation>
    <scope>NUCLEOTIDE SEQUENCE [LARGE SCALE GENOMIC DNA]</scope>
    <source>
        <strain evidence="1">LZ3.2</strain>
        <tissue evidence="1">Leaf</tissue>
    </source>
</reference>
<dbReference type="InterPro" id="IPR036875">
    <property type="entry name" value="Znf_CCHC_sf"/>
</dbReference>
<dbReference type="SUPFAM" id="SSF57756">
    <property type="entry name" value="Retrovirus zinc finger-like domains"/>
    <property type="match status" value="1"/>
</dbReference>
<evidence type="ECO:0000313" key="1">
    <source>
        <dbReference type="EMBL" id="KAG5605489.1"/>
    </source>
</evidence>
<sequence>MLSGTDNYTLWSKAIQLALLGKNKNMTHISMFTSRSDNYAPNGFCDFCHMEGHMRADCHKLMKCYFCHKTGYLKVDCFRLIGYPPCKCKKEDVVVGNSIYDAGLMKAQPTAPNQIP</sequence>
<dbReference type="Gene3D" id="4.10.60.10">
    <property type="entry name" value="Zinc finger, CCHC-type"/>
    <property type="match status" value="1"/>
</dbReference>
<protein>
    <recommendedName>
        <fullName evidence="3">Retrotransposon Copia-like N-terminal domain-containing protein</fullName>
    </recommendedName>
</protein>
<comment type="caution">
    <text evidence="1">The sequence shown here is derived from an EMBL/GenBank/DDBJ whole genome shotgun (WGS) entry which is preliminary data.</text>
</comment>
<evidence type="ECO:0008006" key="3">
    <source>
        <dbReference type="Google" id="ProtNLM"/>
    </source>
</evidence>
<accession>A0A9J5YY01</accession>
<dbReference type="GO" id="GO:0003676">
    <property type="term" value="F:nucleic acid binding"/>
    <property type="evidence" value="ECO:0007669"/>
    <property type="project" value="InterPro"/>
</dbReference>
<gene>
    <name evidence="1" type="ORF">H5410_026981</name>
</gene>